<dbReference type="EMBL" id="DS547100">
    <property type="protein sequence ID" value="EDR08892.1"/>
    <property type="molecule type" value="Genomic_DNA"/>
</dbReference>
<organism evidence="2">
    <name type="scientific">Laccaria bicolor (strain S238N-H82 / ATCC MYA-4686)</name>
    <name type="common">Bicoloured deceiver</name>
    <name type="synonym">Laccaria laccata var. bicolor</name>
    <dbReference type="NCBI Taxonomy" id="486041"/>
    <lineage>
        <taxon>Eukaryota</taxon>
        <taxon>Fungi</taxon>
        <taxon>Dikarya</taxon>
        <taxon>Basidiomycota</taxon>
        <taxon>Agaricomycotina</taxon>
        <taxon>Agaricomycetes</taxon>
        <taxon>Agaricomycetidae</taxon>
        <taxon>Agaricales</taxon>
        <taxon>Agaricineae</taxon>
        <taxon>Hydnangiaceae</taxon>
        <taxon>Laccaria</taxon>
    </lineage>
</organism>
<dbReference type="HOGENOM" id="CLU_1142687_0_0_1"/>
<dbReference type="GeneID" id="6075904"/>
<evidence type="ECO:0000313" key="1">
    <source>
        <dbReference type="EMBL" id="EDR08892.1"/>
    </source>
</evidence>
<proteinExistence type="predicted"/>
<evidence type="ECO:0000313" key="2">
    <source>
        <dbReference type="Proteomes" id="UP000001194"/>
    </source>
</evidence>
<keyword evidence="2" id="KW-1185">Reference proteome</keyword>
<name>B0D8S1_LACBS</name>
<protein>
    <submittedName>
        <fullName evidence="1">Predicted protein</fullName>
    </submittedName>
</protein>
<dbReference type="AlphaFoldDB" id="B0D8S1"/>
<dbReference type="Proteomes" id="UP000001194">
    <property type="component" value="Unassembled WGS sequence"/>
</dbReference>
<gene>
    <name evidence="1" type="ORF">LACBIDRAFT_296421</name>
</gene>
<reference evidence="1 2" key="1">
    <citation type="journal article" date="2008" name="Nature">
        <title>The genome of Laccaria bicolor provides insights into mycorrhizal symbiosis.</title>
        <authorList>
            <person name="Martin F."/>
            <person name="Aerts A."/>
            <person name="Ahren D."/>
            <person name="Brun A."/>
            <person name="Danchin E.G.J."/>
            <person name="Duchaussoy F."/>
            <person name="Gibon J."/>
            <person name="Kohler A."/>
            <person name="Lindquist E."/>
            <person name="Pereda V."/>
            <person name="Salamov A."/>
            <person name="Shapiro H.J."/>
            <person name="Wuyts J."/>
            <person name="Blaudez D."/>
            <person name="Buee M."/>
            <person name="Brokstein P."/>
            <person name="Canbaeck B."/>
            <person name="Cohen D."/>
            <person name="Courty P.E."/>
            <person name="Coutinho P.M."/>
            <person name="Delaruelle C."/>
            <person name="Detter J.C."/>
            <person name="Deveau A."/>
            <person name="DiFazio S."/>
            <person name="Duplessis S."/>
            <person name="Fraissinet-Tachet L."/>
            <person name="Lucic E."/>
            <person name="Frey-Klett P."/>
            <person name="Fourrey C."/>
            <person name="Feussner I."/>
            <person name="Gay G."/>
            <person name="Grimwood J."/>
            <person name="Hoegger P.J."/>
            <person name="Jain P."/>
            <person name="Kilaru S."/>
            <person name="Labbe J."/>
            <person name="Lin Y.C."/>
            <person name="Legue V."/>
            <person name="Le Tacon F."/>
            <person name="Marmeisse R."/>
            <person name="Melayah D."/>
            <person name="Montanini B."/>
            <person name="Muratet M."/>
            <person name="Nehls U."/>
            <person name="Niculita-Hirzel H."/>
            <person name="Oudot-Le Secq M.P."/>
            <person name="Peter M."/>
            <person name="Quesneville H."/>
            <person name="Rajashekar B."/>
            <person name="Reich M."/>
            <person name="Rouhier N."/>
            <person name="Schmutz J."/>
            <person name="Yin T."/>
            <person name="Chalot M."/>
            <person name="Henrissat B."/>
            <person name="Kuees U."/>
            <person name="Lucas S."/>
            <person name="Van de Peer Y."/>
            <person name="Podila G.K."/>
            <person name="Polle A."/>
            <person name="Pukkila P.J."/>
            <person name="Richardson P.M."/>
            <person name="Rouze P."/>
            <person name="Sanders I.R."/>
            <person name="Stajich J.E."/>
            <person name="Tunlid A."/>
            <person name="Tuskan G."/>
            <person name="Grigoriev I.V."/>
        </authorList>
    </citation>
    <scope>NUCLEOTIDE SEQUENCE [LARGE SCALE GENOMIC DNA]</scope>
    <source>
        <strain evidence="2">S238N-H82 / ATCC MYA-4686</strain>
    </source>
</reference>
<dbReference type="RefSeq" id="XP_001880205.1">
    <property type="nucleotide sequence ID" value="XM_001880170.1"/>
</dbReference>
<dbReference type="InParanoid" id="B0D8S1"/>
<dbReference type="KEGG" id="lbc:LACBIDRAFT_296421"/>
<accession>B0D8S1</accession>
<sequence>MFPLLPIISDDLASLDPRVALRYQNTFMKNALIRGLNDIYLAASTINDGEHPNFREFMEYAQMVCEMIKLHLRGDDVFFTTPNSDGQSLTDILGEDCTLPSTIALQISSLDEMIHSWNKCPSSYTPSELVDFLQNIEEPIVTGMRKQVTSSSQNREPFFSPSGQVESIQGEYLIGAYSEAQMRAMIEGNVLWLAAQSDISILLPFCMSHHDKKSSKYWPTIPAEGLAALPELVKAHPSRWIFAPFDPITGEDNILTL</sequence>
<dbReference type="OrthoDB" id="58416at2759"/>